<dbReference type="AlphaFoldDB" id="A0A0D2HVC2"/>
<protein>
    <submittedName>
        <fullName evidence="2">Uncharacterized protein</fullName>
    </submittedName>
</protein>
<dbReference type="GeneID" id="27703971"/>
<sequence length="273" mass="30726">MAGLTEEDATKDCAPVWSWTHKGLGVILNPASIVQLTGDLDRDLVGLLEHATSLLNISESLHNAQEQLATKEYPRLAPIINTAGSNSSSRTMVQPPRSGADYVDGSLSSTSYQKPLCEPQSVGQMTLLNFDNSDPDPHSQGTSVAGGRRSYAPRRPLELNKILSVDKIVDDLLAAAGATMRFIRARILWESFCIFHRHSSRHKDDREVQVAIVDRFQKYAQIYKEIQGMLLRGRVDHLQDFREEMSHLSNIFEVTHQLRIAQQQLLEQQHWED</sequence>
<reference evidence="2" key="1">
    <citation type="submission" date="2015-01" db="EMBL/GenBank/DDBJ databases">
        <title>The Genome Sequence of Cladophialophora bantiana CBS 173.52.</title>
        <authorList>
            <consortium name="The Broad Institute Genomics Platform"/>
            <person name="Cuomo C."/>
            <person name="de Hoog S."/>
            <person name="Gorbushina A."/>
            <person name="Stielow B."/>
            <person name="Teixiera M."/>
            <person name="Abouelleil A."/>
            <person name="Chapman S.B."/>
            <person name="Priest M."/>
            <person name="Young S.K."/>
            <person name="Wortman J."/>
            <person name="Nusbaum C."/>
            <person name="Birren B."/>
        </authorList>
    </citation>
    <scope>NUCLEOTIDE SEQUENCE [LARGE SCALE GENOMIC DNA]</scope>
    <source>
        <strain evidence="2">CBS 173.52</strain>
    </source>
</reference>
<name>A0A0D2HVC2_CLAB1</name>
<dbReference type="EMBL" id="KN846999">
    <property type="protein sequence ID" value="KIW88474.1"/>
    <property type="molecule type" value="Genomic_DNA"/>
</dbReference>
<dbReference type="HOGENOM" id="CLU_1019425_0_0_1"/>
<evidence type="ECO:0000313" key="2">
    <source>
        <dbReference type="EMBL" id="KIW88474.1"/>
    </source>
</evidence>
<accession>A0A0D2HVC2</accession>
<proteinExistence type="predicted"/>
<dbReference type="VEuPathDB" id="FungiDB:Z519_11043"/>
<gene>
    <name evidence="2" type="ORF">Z519_11043</name>
</gene>
<organism evidence="2">
    <name type="scientific">Cladophialophora bantiana (strain ATCC 10958 / CBS 173.52 / CDC B-1940 / NIH 8579)</name>
    <name type="common">Xylohypha bantiana</name>
    <dbReference type="NCBI Taxonomy" id="1442370"/>
    <lineage>
        <taxon>Eukaryota</taxon>
        <taxon>Fungi</taxon>
        <taxon>Dikarya</taxon>
        <taxon>Ascomycota</taxon>
        <taxon>Pezizomycotina</taxon>
        <taxon>Eurotiomycetes</taxon>
        <taxon>Chaetothyriomycetidae</taxon>
        <taxon>Chaetothyriales</taxon>
        <taxon>Herpotrichiellaceae</taxon>
        <taxon>Cladophialophora</taxon>
    </lineage>
</organism>
<evidence type="ECO:0000256" key="1">
    <source>
        <dbReference type="SAM" id="MobiDB-lite"/>
    </source>
</evidence>
<feature type="region of interest" description="Disordered" evidence="1">
    <location>
        <begin position="130"/>
        <end position="150"/>
    </location>
</feature>
<dbReference type="RefSeq" id="XP_016615143.1">
    <property type="nucleotide sequence ID" value="XM_016768756.1"/>
</dbReference>